<evidence type="ECO:0000313" key="2">
    <source>
        <dbReference type="Proteomes" id="UP000183832"/>
    </source>
</evidence>
<accession>A0A1J1IE54</accession>
<proteinExistence type="predicted"/>
<sequence length="96" mass="10842">MEECKSDNMIAGANSGIGFALGSAEVCNCWNNYNFDIQINKSMRNQCQIFRIMLTLTSHQLLFVFDNLSNQCKHGAHMVTLISIRTNVQDVQGNHF</sequence>
<gene>
    <name evidence="1" type="ORF">CLUMA_CG011212</name>
</gene>
<protein>
    <submittedName>
        <fullName evidence="1">CLUMA_CG011212, isoform A</fullName>
    </submittedName>
</protein>
<evidence type="ECO:0000313" key="1">
    <source>
        <dbReference type="EMBL" id="CRK97836.1"/>
    </source>
</evidence>
<name>A0A1J1IE54_9DIPT</name>
<organism evidence="1 2">
    <name type="scientific">Clunio marinus</name>
    <dbReference type="NCBI Taxonomy" id="568069"/>
    <lineage>
        <taxon>Eukaryota</taxon>
        <taxon>Metazoa</taxon>
        <taxon>Ecdysozoa</taxon>
        <taxon>Arthropoda</taxon>
        <taxon>Hexapoda</taxon>
        <taxon>Insecta</taxon>
        <taxon>Pterygota</taxon>
        <taxon>Neoptera</taxon>
        <taxon>Endopterygota</taxon>
        <taxon>Diptera</taxon>
        <taxon>Nematocera</taxon>
        <taxon>Chironomoidea</taxon>
        <taxon>Chironomidae</taxon>
        <taxon>Clunio</taxon>
    </lineage>
</organism>
<dbReference type="AlphaFoldDB" id="A0A1J1IE54"/>
<dbReference type="EMBL" id="CVRI01000047">
    <property type="protein sequence ID" value="CRK97836.1"/>
    <property type="molecule type" value="Genomic_DNA"/>
</dbReference>
<dbReference type="Proteomes" id="UP000183832">
    <property type="component" value="Unassembled WGS sequence"/>
</dbReference>
<reference evidence="1 2" key="1">
    <citation type="submission" date="2015-04" db="EMBL/GenBank/DDBJ databases">
        <authorList>
            <person name="Syromyatnikov M.Y."/>
            <person name="Popov V.N."/>
        </authorList>
    </citation>
    <scope>NUCLEOTIDE SEQUENCE [LARGE SCALE GENOMIC DNA]</scope>
</reference>
<keyword evidence="2" id="KW-1185">Reference proteome</keyword>